<feature type="binding site" description="in other chain" evidence="14">
    <location>
        <begin position="77"/>
        <end position="78"/>
    </location>
    <ligand>
        <name>UDP-alpha-D-glucose</name>
        <dbReference type="ChEBI" id="CHEBI:58885"/>
        <note>ligand shared between dimeric partners</note>
    </ligand>
</feature>
<feature type="binding site" description="in other chain" evidence="14">
    <location>
        <position position="153"/>
    </location>
    <ligand>
        <name>UDP-alpha-D-glucose</name>
        <dbReference type="ChEBI" id="CHEBI:58885"/>
        <note>ligand shared between dimeric partners</note>
    </ligand>
</feature>
<dbReference type="SUPFAM" id="SSF54197">
    <property type="entry name" value="HIT-like"/>
    <property type="match status" value="2"/>
</dbReference>
<evidence type="ECO:0000256" key="5">
    <source>
        <dbReference type="ARBA" id="ARBA00016340"/>
    </source>
</evidence>
<evidence type="ECO:0000259" key="19">
    <source>
        <dbReference type="Pfam" id="PF02744"/>
    </source>
</evidence>
<proteinExistence type="inferred from homology"/>
<feature type="domain" description="Galactose-1-phosphate uridyl transferase C-terminal" evidence="19">
    <location>
        <begin position="184"/>
        <end position="345"/>
    </location>
</feature>
<gene>
    <name evidence="20" type="ORF">SAMN06295998_1324</name>
</gene>
<keyword evidence="11 17" id="KW-0119">Carbohydrate metabolism</keyword>
<dbReference type="Pfam" id="PF01087">
    <property type="entry name" value="GalP_UDP_transf"/>
    <property type="match status" value="1"/>
</dbReference>
<evidence type="ECO:0000256" key="13">
    <source>
        <dbReference type="PIRSR" id="PIRSR000808-1"/>
    </source>
</evidence>
<dbReference type="FunFam" id="3.30.428.10:FF:000001">
    <property type="entry name" value="Galactose-1-phosphate uridylyltransferase"/>
    <property type="match status" value="1"/>
</dbReference>
<evidence type="ECO:0000256" key="14">
    <source>
        <dbReference type="PIRSR" id="PIRSR000808-2"/>
    </source>
</evidence>
<evidence type="ECO:0000256" key="9">
    <source>
        <dbReference type="ARBA" id="ARBA00022833"/>
    </source>
</evidence>
<dbReference type="NCBIfam" id="TIGR00209">
    <property type="entry name" value="galT_1"/>
    <property type="match status" value="1"/>
</dbReference>
<evidence type="ECO:0000256" key="17">
    <source>
        <dbReference type="RuleBase" id="RU000506"/>
    </source>
</evidence>
<feature type="binding site" evidence="15">
    <location>
        <position position="52"/>
    </location>
    <ligand>
        <name>Zn(2+)</name>
        <dbReference type="ChEBI" id="CHEBI:29105"/>
    </ligand>
</feature>
<evidence type="ECO:0000313" key="21">
    <source>
        <dbReference type="Proteomes" id="UP000192330"/>
    </source>
</evidence>
<dbReference type="Proteomes" id="UP000192330">
    <property type="component" value="Unassembled WGS sequence"/>
</dbReference>
<dbReference type="GO" id="GO:0005737">
    <property type="term" value="C:cytoplasm"/>
    <property type="evidence" value="ECO:0007669"/>
    <property type="project" value="TreeGrafter"/>
</dbReference>
<dbReference type="InterPro" id="IPR001937">
    <property type="entry name" value="GalP_UDPtransf1"/>
</dbReference>
<evidence type="ECO:0000256" key="8">
    <source>
        <dbReference type="ARBA" id="ARBA00022723"/>
    </source>
</evidence>
<evidence type="ECO:0000256" key="16">
    <source>
        <dbReference type="PIRSR" id="PIRSR000808-4"/>
    </source>
</evidence>
<keyword evidence="10 17" id="KW-0299">Galactose metabolism</keyword>
<feature type="binding site" evidence="16">
    <location>
        <position position="281"/>
    </location>
    <ligand>
        <name>Fe cation</name>
        <dbReference type="ChEBI" id="CHEBI:24875"/>
    </ligand>
</feature>
<evidence type="ECO:0000256" key="7">
    <source>
        <dbReference type="ARBA" id="ARBA00022695"/>
    </source>
</evidence>
<feature type="binding site" evidence="14">
    <location>
        <begin position="316"/>
        <end position="317"/>
    </location>
    <ligand>
        <name>UDP-alpha-D-glucose</name>
        <dbReference type="ChEBI" id="CHEBI:58885"/>
        <note>ligand shared between dimeric partners</note>
    </ligand>
</feature>
<dbReference type="GO" id="GO:0033499">
    <property type="term" value="P:galactose catabolic process via UDP-galactose, Leloir pathway"/>
    <property type="evidence" value="ECO:0007669"/>
    <property type="project" value="TreeGrafter"/>
</dbReference>
<dbReference type="InterPro" id="IPR005850">
    <property type="entry name" value="GalP_Utransf_C"/>
</dbReference>
<accession>A0A1W2EKY5</accession>
<feature type="binding site" description="in other chain" evidence="14">
    <location>
        <position position="323"/>
    </location>
    <ligand>
        <name>UDP-alpha-D-glucose</name>
        <dbReference type="ChEBI" id="CHEBI:58885"/>
        <note>ligand shared between dimeric partners</note>
    </ligand>
</feature>
<dbReference type="STRING" id="1387277.SAMN06295998_1324"/>
<dbReference type="GO" id="GO:0008108">
    <property type="term" value="F:UDP-glucose:hexose-1-phosphate uridylyltransferase activity"/>
    <property type="evidence" value="ECO:0007669"/>
    <property type="project" value="UniProtKB-UniRule"/>
</dbReference>
<feature type="binding site" evidence="16">
    <location>
        <position position="182"/>
    </location>
    <ligand>
        <name>Fe cation</name>
        <dbReference type="ChEBI" id="CHEBI:24875"/>
    </ligand>
</feature>
<evidence type="ECO:0000256" key="3">
    <source>
        <dbReference type="ARBA" id="ARBA00010951"/>
    </source>
</evidence>
<evidence type="ECO:0000256" key="1">
    <source>
        <dbReference type="ARBA" id="ARBA00001107"/>
    </source>
</evidence>
<dbReference type="EC" id="2.7.7.12" evidence="4 12"/>
<feature type="active site" description="Tele-UMP-histidine intermediate" evidence="13">
    <location>
        <position position="166"/>
    </location>
</feature>
<dbReference type="UniPathway" id="UPA00214"/>
<evidence type="ECO:0000256" key="12">
    <source>
        <dbReference type="NCBIfam" id="TIGR00209"/>
    </source>
</evidence>
<dbReference type="PIRSF" id="PIRSF000808">
    <property type="entry name" value="GalT"/>
    <property type="match status" value="1"/>
</dbReference>
<dbReference type="EMBL" id="FWYD01000032">
    <property type="protein sequence ID" value="SMD10305.1"/>
    <property type="molecule type" value="Genomic_DNA"/>
</dbReference>
<organism evidence="20 21">
    <name type="scientific">Primorskyibacter flagellatus</name>
    <dbReference type="NCBI Taxonomy" id="1387277"/>
    <lineage>
        <taxon>Bacteria</taxon>
        <taxon>Pseudomonadati</taxon>
        <taxon>Pseudomonadota</taxon>
        <taxon>Alphaproteobacteria</taxon>
        <taxon>Rhodobacterales</taxon>
        <taxon>Roseobacteraceae</taxon>
        <taxon>Primorskyibacter</taxon>
    </lineage>
</organism>
<feature type="binding site" description="in other chain" evidence="14">
    <location>
        <position position="168"/>
    </location>
    <ligand>
        <name>UDP-alpha-D-glucose</name>
        <dbReference type="ChEBI" id="CHEBI:58885"/>
        <note>ligand shared between dimeric partners</note>
    </ligand>
</feature>
<protein>
    <recommendedName>
        <fullName evidence="5 12">Galactose-1-phosphate uridylyltransferase</fullName>
        <ecNumber evidence="4 12">2.7.7.12</ecNumber>
    </recommendedName>
</protein>
<dbReference type="InterPro" id="IPR019779">
    <property type="entry name" value="GalP_UDPtransf1_His-AS"/>
</dbReference>
<evidence type="ECO:0000256" key="6">
    <source>
        <dbReference type="ARBA" id="ARBA00022679"/>
    </source>
</evidence>
<dbReference type="PROSITE" id="PS00117">
    <property type="entry name" value="GAL_P_UDP_TRANSF_I"/>
    <property type="match status" value="1"/>
</dbReference>
<dbReference type="RefSeq" id="WP_084354999.1">
    <property type="nucleotide sequence ID" value="NZ_FWYD01000032.1"/>
</dbReference>
<dbReference type="Pfam" id="PF02744">
    <property type="entry name" value="GalP_UDP_tr_C"/>
    <property type="match status" value="1"/>
</dbReference>
<comment type="similarity">
    <text evidence="3 17">Belongs to the galactose-1-phosphate uridylyltransferase type 1 family.</text>
</comment>
<feature type="binding site" evidence="15">
    <location>
        <position position="55"/>
    </location>
    <ligand>
        <name>Zn(2+)</name>
        <dbReference type="ChEBI" id="CHEBI:29105"/>
    </ligand>
</feature>
<dbReference type="CDD" id="cd00608">
    <property type="entry name" value="GalT"/>
    <property type="match status" value="1"/>
</dbReference>
<feature type="binding site" evidence="15">
    <location>
        <position position="164"/>
    </location>
    <ligand>
        <name>Zn(2+)</name>
        <dbReference type="ChEBI" id="CHEBI:29105"/>
    </ligand>
</feature>
<evidence type="ECO:0000313" key="20">
    <source>
        <dbReference type="EMBL" id="SMD10305.1"/>
    </source>
</evidence>
<keyword evidence="9 15" id="KW-0862">Zinc</keyword>
<dbReference type="InterPro" id="IPR036265">
    <property type="entry name" value="HIT-like_sf"/>
</dbReference>
<feature type="domain" description="Galactose-1-phosphate uridyl transferase N-terminal" evidence="18">
    <location>
        <begin position="8"/>
        <end position="176"/>
    </location>
</feature>
<feature type="binding site" evidence="14">
    <location>
        <begin position="311"/>
        <end position="312"/>
    </location>
    <ligand>
        <name>UDP-alpha-D-glucose</name>
        <dbReference type="ChEBI" id="CHEBI:58885"/>
        <note>ligand shared between dimeric partners</note>
    </ligand>
</feature>
<dbReference type="InterPro" id="IPR005849">
    <property type="entry name" value="GalP_Utransf_N"/>
</dbReference>
<comment type="cofactor">
    <cofactor evidence="15">
        <name>Zn(2+)</name>
        <dbReference type="ChEBI" id="CHEBI:29105"/>
    </cofactor>
    <text evidence="15">Binds 1 zinc ion per subunit.</text>
</comment>
<feature type="binding site" evidence="14">
    <location>
        <begin position="28"/>
        <end position="31"/>
    </location>
    <ligand>
        <name>UDP-alpha-D-glucose</name>
        <dbReference type="ChEBI" id="CHEBI:58885"/>
        <note>ligand shared between dimeric partners</note>
    </ligand>
</feature>
<keyword evidence="8 15" id="KW-0479">Metal-binding</keyword>
<evidence type="ECO:0000256" key="4">
    <source>
        <dbReference type="ARBA" id="ARBA00012384"/>
    </source>
</evidence>
<reference evidence="20 21" key="1">
    <citation type="submission" date="2017-04" db="EMBL/GenBank/DDBJ databases">
        <authorList>
            <person name="Afonso C.L."/>
            <person name="Miller P.J."/>
            <person name="Scott M.A."/>
            <person name="Spackman E."/>
            <person name="Goraichik I."/>
            <person name="Dimitrov K.M."/>
            <person name="Suarez D.L."/>
            <person name="Swayne D.E."/>
        </authorList>
    </citation>
    <scope>NUCLEOTIDE SEQUENCE [LARGE SCALE GENOMIC DNA]</scope>
    <source>
        <strain evidence="20 21">CGMCC 1.12644</strain>
    </source>
</reference>
<dbReference type="FunFam" id="3.30.428.10:FF:000002">
    <property type="entry name" value="Galactose-1-phosphate uridylyltransferase"/>
    <property type="match status" value="1"/>
</dbReference>
<dbReference type="GO" id="GO:0008270">
    <property type="term" value="F:zinc ion binding"/>
    <property type="evidence" value="ECO:0007669"/>
    <property type="project" value="InterPro"/>
</dbReference>
<sequence length="351" mass="39912">MAEPEFTEDPHRRYNPLKGEWVLVSPHRNTRPWQGQVEAAAGDDKPAHDPTCFLCSGNTRVNGVVNPTYDGPFVFDNDFPALLSDKPKAVQDDDPLFRAETVRGTARVICFSERHDLTLPELSVACIRRVVDLWAEQLEDLGKDHDWVAIFENKGAVMGCSNPHPHGQIWASDFIPNEVACEDQCQRQHAEDTGETLLVAYAAREAADGTRTVVENEHWIAVVPYWAIWPFETMVMPKRHVLRLTDLDTDERDALADVLKRLCTRCDNLFKTEFPYTMGWHGAPLTEGDHGHWQLHAHFYPPLLRSATVRKFMVGYEMLSEAQRDLTAETAAARLREQSEVHYKSGTTHDR</sequence>
<keyword evidence="21" id="KW-1185">Reference proteome</keyword>
<dbReference type="PANTHER" id="PTHR11943">
    <property type="entry name" value="GALACTOSE-1-PHOSPHATE URIDYLYLTRANSFERASE"/>
    <property type="match status" value="1"/>
</dbReference>
<dbReference type="AlphaFoldDB" id="A0A1W2EKY5"/>
<evidence type="ECO:0000256" key="15">
    <source>
        <dbReference type="PIRSR" id="PIRSR000808-3"/>
    </source>
</evidence>
<evidence type="ECO:0000256" key="11">
    <source>
        <dbReference type="ARBA" id="ARBA00023277"/>
    </source>
</evidence>
<keyword evidence="16" id="KW-0408">Iron</keyword>
<name>A0A1W2EKY5_9RHOB</name>
<feature type="binding site" evidence="16">
    <location>
        <position position="298"/>
    </location>
    <ligand>
        <name>Fe cation</name>
        <dbReference type="ChEBI" id="CHEBI:24875"/>
    </ligand>
</feature>
<evidence type="ECO:0000256" key="10">
    <source>
        <dbReference type="ARBA" id="ARBA00023144"/>
    </source>
</evidence>
<keyword evidence="7 17" id="KW-0548">Nucleotidyltransferase</keyword>
<comment type="catalytic activity">
    <reaction evidence="1 17">
        <text>alpha-D-galactose 1-phosphate + UDP-alpha-D-glucose = alpha-D-glucose 1-phosphate + UDP-alpha-D-galactose</text>
        <dbReference type="Rhea" id="RHEA:13989"/>
        <dbReference type="ChEBI" id="CHEBI:58336"/>
        <dbReference type="ChEBI" id="CHEBI:58601"/>
        <dbReference type="ChEBI" id="CHEBI:58885"/>
        <dbReference type="ChEBI" id="CHEBI:66914"/>
        <dbReference type="EC" id="2.7.7.12"/>
    </reaction>
</comment>
<feature type="binding site" description="in other chain" evidence="14">
    <location>
        <position position="61"/>
    </location>
    <ligand>
        <name>UDP-alpha-D-glucose</name>
        <dbReference type="ChEBI" id="CHEBI:58885"/>
        <note>ligand shared between dimeric partners</note>
    </ligand>
</feature>
<evidence type="ECO:0000259" key="18">
    <source>
        <dbReference type="Pfam" id="PF01087"/>
    </source>
</evidence>
<feature type="binding site" evidence="15">
    <location>
        <position position="115"/>
    </location>
    <ligand>
        <name>Zn(2+)</name>
        <dbReference type="ChEBI" id="CHEBI:29105"/>
    </ligand>
</feature>
<comment type="cofactor">
    <cofactor evidence="16">
        <name>Fe cation</name>
        <dbReference type="ChEBI" id="CHEBI:24875"/>
    </cofactor>
    <text evidence="16">Binds 1 Fe cation per subunit.</text>
</comment>
<dbReference type="NCBIfam" id="NF008724">
    <property type="entry name" value="PRK11720.1"/>
    <property type="match status" value="1"/>
</dbReference>
<dbReference type="OrthoDB" id="9769064at2"/>
<keyword evidence="6 17" id="KW-0808">Transferase</keyword>
<comment type="pathway">
    <text evidence="2 17">Carbohydrate metabolism; galactose metabolism.</text>
</comment>
<dbReference type="Gene3D" id="3.30.428.10">
    <property type="entry name" value="HIT-like"/>
    <property type="match status" value="2"/>
</dbReference>
<feature type="binding site" description="in other chain" evidence="14">
    <location>
        <begin position="159"/>
        <end position="161"/>
    </location>
    <ligand>
        <name>UDP-alpha-D-glucose</name>
        <dbReference type="ChEBI" id="CHEBI:58885"/>
        <note>ligand shared between dimeric partners</note>
    </ligand>
</feature>
<evidence type="ECO:0000256" key="2">
    <source>
        <dbReference type="ARBA" id="ARBA00004947"/>
    </source>
</evidence>
<feature type="binding site" evidence="16">
    <location>
        <position position="296"/>
    </location>
    <ligand>
        <name>Fe cation</name>
        <dbReference type="ChEBI" id="CHEBI:24875"/>
    </ligand>
</feature>
<dbReference type="PANTHER" id="PTHR11943:SF1">
    <property type="entry name" value="GALACTOSE-1-PHOSPHATE URIDYLYLTRANSFERASE"/>
    <property type="match status" value="1"/>
</dbReference>